<dbReference type="Proteomes" id="UP000297613">
    <property type="component" value="Unassembled WGS sequence"/>
</dbReference>
<gene>
    <name evidence="2" type="ORF">EHQ83_01200</name>
</gene>
<dbReference type="RefSeq" id="WP_135571447.1">
    <property type="nucleotide sequence ID" value="NZ_RQGK01000019.1"/>
</dbReference>
<comment type="caution">
    <text evidence="2">The sequence shown here is derived from an EMBL/GenBank/DDBJ whole genome shotgun (WGS) entry which is preliminary data.</text>
</comment>
<dbReference type="EMBL" id="RQGM01000006">
    <property type="protein sequence ID" value="TGL89555.1"/>
    <property type="molecule type" value="Genomic_DNA"/>
</dbReference>
<reference evidence="2 3" key="1">
    <citation type="journal article" date="2019" name="PLoS Negl. Trop. Dis.">
        <title>Revisiting the worldwide diversity of Leptospira species in the environment.</title>
        <authorList>
            <person name="Vincent A.T."/>
            <person name="Schiettekatte O."/>
            <person name="Bourhy P."/>
            <person name="Veyrier F.J."/>
            <person name="Picardeau M."/>
        </authorList>
    </citation>
    <scope>NUCLEOTIDE SEQUENCE [LARGE SCALE GENOMIC DNA]</scope>
    <source>
        <strain evidence="2 3">201702445</strain>
    </source>
</reference>
<dbReference type="AlphaFoldDB" id="A0A6N4QQJ6"/>
<evidence type="ECO:0000313" key="3">
    <source>
        <dbReference type="Proteomes" id="UP000297613"/>
    </source>
</evidence>
<feature type="transmembrane region" description="Helical" evidence="1">
    <location>
        <begin position="6"/>
        <end position="25"/>
    </location>
</feature>
<proteinExistence type="predicted"/>
<protein>
    <submittedName>
        <fullName evidence="2">Uncharacterized protein</fullName>
    </submittedName>
</protein>
<keyword evidence="1" id="KW-1133">Transmembrane helix</keyword>
<keyword evidence="1" id="KW-0472">Membrane</keyword>
<name>A0A6N4QQJ6_9LEPT</name>
<organism evidence="2 3">
    <name type="scientific">Leptospira yasudae</name>
    <dbReference type="NCBI Taxonomy" id="2202201"/>
    <lineage>
        <taxon>Bacteria</taxon>
        <taxon>Pseudomonadati</taxon>
        <taxon>Spirochaetota</taxon>
        <taxon>Spirochaetia</taxon>
        <taxon>Leptospirales</taxon>
        <taxon>Leptospiraceae</taxon>
        <taxon>Leptospira</taxon>
    </lineage>
</organism>
<keyword evidence="1" id="KW-0812">Transmembrane</keyword>
<evidence type="ECO:0000313" key="2">
    <source>
        <dbReference type="EMBL" id="TGL89555.1"/>
    </source>
</evidence>
<evidence type="ECO:0000256" key="1">
    <source>
        <dbReference type="SAM" id="Phobius"/>
    </source>
</evidence>
<accession>A0A6N4QQJ6</accession>
<sequence length="83" mass="10140">MENFLKSILFLFYFLILLFLVILDIRWDQKTPVQIPVRAEREERGKRSILVSMMDFKKMVFEELETSWEVSRKKNVFYSSEKK</sequence>